<feature type="signal peptide" evidence="2">
    <location>
        <begin position="1"/>
        <end position="23"/>
    </location>
</feature>
<accession>A0AB39BDC7</accession>
<feature type="transmembrane region" description="Helical" evidence="1">
    <location>
        <begin position="47"/>
        <end position="67"/>
    </location>
</feature>
<organism evidence="3">
    <name type="scientific">Herbiconiux sp. A18JL235</name>
    <dbReference type="NCBI Taxonomy" id="3152363"/>
    <lineage>
        <taxon>Bacteria</taxon>
        <taxon>Bacillati</taxon>
        <taxon>Actinomycetota</taxon>
        <taxon>Actinomycetes</taxon>
        <taxon>Micrococcales</taxon>
        <taxon>Microbacteriaceae</taxon>
        <taxon>Herbiconiux</taxon>
    </lineage>
</organism>
<evidence type="ECO:0000256" key="1">
    <source>
        <dbReference type="SAM" id="Phobius"/>
    </source>
</evidence>
<dbReference type="InterPro" id="IPR021354">
    <property type="entry name" value="DUF2975"/>
</dbReference>
<keyword evidence="1" id="KW-1133">Transmembrane helix</keyword>
<evidence type="ECO:0000256" key="2">
    <source>
        <dbReference type="SAM" id="SignalP"/>
    </source>
</evidence>
<evidence type="ECO:0000313" key="3">
    <source>
        <dbReference type="EMBL" id="XDI04537.1"/>
    </source>
</evidence>
<proteinExistence type="predicted"/>
<dbReference type="EMBL" id="CP162511">
    <property type="protein sequence ID" value="XDI04537.1"/>
    <property type="molecule type" value="Genomic_DNA"/>
</dbReference>
<protein>
    <submittedName>
        <fullName evidence="3">DUF2975 domain-containing protein</fullName>
    </submittedName>
</protein>
<name>A0AB39BDC7_9MICO</name>
<keyword evidence="1" id="KW-0472">Membrane</keyword>
<dbReference type="Pfam" id="PF11188">
    <property type="entry name" value="DUF2975"/>
    <property type="match status" value="1"/>
</dbReference>
<reference evidence="3" key="1">
    <citation type="submission" date="2024-05" db="EMBL/GenBank/DDBJ databases">
        <title>Herbiconiux sp. A18JL235.</title>
        <authorList>
            <person name="Zhang G."/>
        </authorList>
    </citation>
    <scope>NUCLEOTIDE SEQUENCE</scope>
    <source>
        <strain evidence="3">A18JL235</strain>
    </source>
</reference>
<keyword evidence="2" id="KW-0732">Signal</keyword>
<gene>
    <name evidence="3" type="ORF">ABFY20_14520</name>
</gene>
<dbReference type="RefSeq" id="WP_368496942.1">
    <property type="nucleotide sequence ID" value="NZ_CP162511.1"/>
</dbReference>
<feature type="transmembrane region" description="Helical" evidence="1">
    <location>
        <begin position="88"/>
        <end position="109"/>
    </location>
</feature>
<sequence>MPAIVIGALRALLALLFAGAVTAQVTSGSLAQEMLGVGTPAATVVTVLAVGGLVCIEVVLVCVWALVSLARDARIFEVARRSDRWVDTAIGALAVGAAISAAGLIYLLVTGAATDAQGATVAVLAAAIAGAAAALALLVVVMRHLLHTAMQLHDELSEVV</sequence>
<keyword evidence="1" id="KW-0812">Transmembrane</keyword>
<feature type="transmembrane region" description="Helical" evidence="1">
    <location>
        <begin position="121"/>
        <end position="141"/>
    </location>
</feature>
<dbReference type="AlphaFoldDB" id="A0AB39BDC7"/>
<feature type="chain" id="PRO_5044226218" evidence="2">
    <location>
        <begin position="24"/>
        <end position="160"/>
    </location>
</feature>